<dbReference type="GO" id="GO:0042742">
    <property type="term" value="P:defense response to bacterium"/>
    <property type="evidence" value="ECO:0007669"/>
    <property type="project" value="UniProtKB-KW"/>
</dbReference>
<gene>
    <name evidence="8" type="ORF">BIW11_07629</name>
</gene>
<accession>A0A1V9XTA3</accession>
<reference evidence="8 9" key="1">
    <citation type="journal article" date="2017" name="Gigascience">
        <title>Draft genome of the honey bee ectoparasitic mite, Tropilaelaps mercedesae, is shaped by the parasitic life history.</title>
        <authorList>
            <person name="Dong X."/>
            <person name="Armstrong S.D."/>
            <person name="Xia D."/>
            <person name="Makepeace B.L."/>
            <person name="Darby A.C."/>
            <person name="Kadowaki T."/>
        </authorList>
    </citation>
    <scope>NUCLEOTIDE SEQUENCE [LARGE SCALE GENOMIC DNA]</scope>
    <source>
        <strain evidence="8">Wuxi-XJTLU</strain>
    </source>
</reference>
<comment type="caution">
    <text evidence="8">The sequence shown here is derived from an EMBL/GenBank/DDBJ whole genome shotgun (WGS) entry which is preliminary data.</text>
</comment>
<dbReference type="InterPro" id="IPR001542">
    <property type="entry name" value="Defensin_invertebrate/fungal"/>
</dbReference>
<evidence type="ECO:0000256" key="4">
    <source>
        <dbReference type="ARBA" id="ARBA00023022"/>
    </source>
</evidence>
<dbReference type="AlphaFoldDB" id="A0A1V9XTA3"/>
<feature type="domain" description="Invertebrate defensins family profile" evidence="7">
    <location>
        <begin position="72"/>
        <end position="108"/>
    </location>
</feature>
<dbReference type="InParanoid" id="A0A1V9XTA3"/>
<dbReference type="OrthoDB" id="6476875at2759"/>
<keyword evidence="9" id="KW-1185">Reference proteome</keyword>
<evidence type="ECO:0000259" key="7">
    <source>
        <dbReference type="PROSITE" id="PS51378"/>
    </source>
</evidence>
<evidence type="ECO:0000313" key="9">
    <source>
        <dbReference type="Proteomes" id="UP000192247"/>
    </source>
</evidence>
<keyword evidence="4" id="KW-0044">Antibiotic</keyword>
<evidence type="ECO:0000256" key="5">
    <source>
        <dbReference type="ARBA" id="ARBA00023157"/>
    </source>
</evidence>
<keyword evidence="2" id="KW-0964">Secreted</keyword>
<evidence type="ECO:0000256" key="1">
    <source>
        <dbReference type="ARBA" id="ARBA00004613"/>
    </source>
</evidence>
<dbReference type="InterPro" id="IPR036574">
    <property type="entry name" value="Scorpion_toxin-like_sf"/>
</dbReference>
<dbReference type="EMBL" id="MNPL01004552">
    <property type="protein sequence ID" value="OQR76673.1"/>
    <property type="molecule type" value="Genomic_DNA"/>
</dbReference>
<keyword evidence="3" id="KW-0929">Antimicrobial</keyword>
<dbReference type="Proteomes" id="UP000192247">
    <property type="component" value="Unassembled WGS sequence"/>
</dbReference>
<keyword evidence="5" id="KW-1015">Disulfide bond</keyword>
<dbReference type="PROSITE" id="PS51378">
    <property type="entry name" value="INVERT_DEFENSINS"/>
    <property type="match status" value="1"/>
</dbReference>
<keyword evidence="6" id="KW-0812">Transmembrane</keyword>
<protein>
    <submittedName>
        <fullName evidence="8">Scapularisin preproprotein-like</fullName>
    </submittedName>
</protein>
<dbReference type="Gene3D" id="3.30.30.10">
    <property type="entry name" value="Knottin, scorpion toxin-like"/>
    <property type="match status" value="1"/>
</dbReference>
<dbReference type="Pfam" id="PF01097">
    <property type="entry name" value="Defensin_2"/>
    <property type="match status" value="1"/>
</dbReference>
<keyword evidence="6" id="KW-1133">Transmembrane helix</keyword>
<evidence type="ECO:0000256" key="2">
    <source>
        <dbReference type="ARBA" id="ARBA00022525"/>
    </source>
</evidence>
<name>A0A1V9XTA3_9ACAR</name>
<evidence type="ECO:0000256" key="6">
    <source>
        <dbReference type="SAM" id="Phobius"/>
    </source>
</evidence>
<evidence type="ECO:0000313" key="8">
    <source>
        <dbReference type="EMBL" id="OQR76673.1"/>
    </source>
</evidence>
<dbReference type="GO" id="GO:0005576">
    <property type="term" value="C:extracellular region"/>
    <property type="evidence" value="ECO:0007669"/>
    <property type="project" value="UniProtKB-SubCell"/>
</dbReference>
<dbReference type="SUPFAM" id="SSF57095">
    <property type="entry name" value="Scorpion toxin-like"/>
    <property type="match status" value="1"/>
</dbReference>
<proteinExistence type="predicted"/>
<evidence type="ECO:0000256" key="3">
    <source>
        <dbReference type="ARBA" id="ARBA00022529"/>
    </source>
</evidence>
<organism evidence="8 9">
    <name type="scientific">Tropilaelaps mercedesae</name>
    <dbReference type="NCBI Taxonomy" id="418985"/>
    <lineage>
        <taxon>Eukaryota</taxon>
        <taxon>Metazoa</taxon>
        <taxon>Ecdysozoa</taxon>
        <taxon>Arthropoda</taxon>
        <taxon>Chelicerata</taxon>
        <taxon>Arachnida</taxon>
        <taxon>Acari</taxon>
        <taxon>Parasitiformes</taxon>
        <taxon>Mesostigmata</taxon>
        <taxon>Gamasina</taxon>
        <taxon>Dermanyssoidea</taxon>
        <taxon>Laelapidae</taxon>
        <taxon>Tropilaelaps</taxon>
    </lineage>
</organism>
<sequence length="109" mass="12154">MRSTSCGDIKWWSETKNRVLPTENIRILTSAFFSTLKSALISLTRFLASGYNMRCAYLLLLLFALIANALAGFGCPFDAQKCHLHCRSIGRLGGYCTGFLRATCVCYNK</sequence>
<comment type="subcellular location">
    <subcellularLocation>
        <location evidence="1">Secreted</location>
    </subcellularLocation>
</comment>
<feature type="transmembrane region" description="Helical" evidence="6">
    <location>
        <begin position="55"/>
        <end position="74"/>
    </location>
</feature>
<keyword evidence="6" id="KW-0472">Membrane</keyword>